<keyword evidence="4" id="KW-1185">Reference proteome</keyword>
<feature type="region of interest" description="Disordered" evidence="2">
    <location>
        <begin position="51"/>
        <end position="78"/>
    </location>
</feature>
<feature type="compositionally biased region" description="Basic and acidic residues" evidence="2">
    <location>
        <begin position="68"/>
        <end position="78"/>
    </location>
</feature>
<dbReference type="AlphaFoldDB" id="A0A9P8LBJ3"/>
<evidence type="ECO:0000313" key="3">
    <source>
        <dbReference type="EMBL" id="KAH0559257.1"/>
    </source>
</evidence>
<evidence type="ECO:0000256" key="2">
    <source>
        <dbReference type="SAM" id="MobiDB-lite"/>
    </source>
</evidence>
<name>A0A9P8LBJ3_9PEZI</name>
<feature type="coiled-coil region" evidence="1">
    <location>
        <begin position="1"/>
        <end position="39"/>
    </location>
</feature>
<organism evidence="3 4">
    <name type="scientific">Trichoglossum hirsutum</name>
    <dbReference type="NCBI Taxonomy" id="265104"/>
    <lineage>
        <taxon>Eukaryota</taxon>
        <taxon>Fungi</taxon>
        <taxon>Dikarya</taxon>
        <taxon>Ascomycota</taxon>
        <taxon>Pezizomycotina</taxon>
        <taxon>Geoglossomycetes</taxon>
        <taxon>Geoglossales</taxon>
        <taxon>Geoglossaceae</taxon>
        <taxon>Trichoglossum</taxon>
    </lineage>
</organism>
<keyword evidence="1" id="KW-0175">Coiled coil</keyword>
<evidence type="ECO:0000313" key="4">
    <source>
        <dbReference type="Proteomes" id="UP000750711"/>
    </source>
</evidence>
<accession>A0A9P8LBJ3</accession>
<dbReference type="EMBL" id="JAGHQM010000643">
    <property type="protein sequence ID" value="KAH0559257.1"/>
    <property type="molecule type" value="Genomic_DNA"/>
</dbReference>
<proteinExistence type="predicted"/>
<gene>
    <name evidence="3" type="ORF">GP486_004229</name>
</gene>
<evidence type="ECO:0000256" key="1">
    <source>
        <dbReference type="SAM" id="Coils"/>
    </source>
</evidence>
<dbReference type="Proteomes" id="UP000750711">
    <property type="component" value="Unassembled WGS sequence"/>
</dbReference>
<sequence>MEEMEQERVRRETEEKEWVERLKKIKEQYTDTSDQWEKDKADIHNLAMKEKEESTLPADGALEGSEPIQERLGEGKNE</sequence>
<protein>
    <submittedName>
        <fullName evidence="3">Uncharacterized protein</fullName>
    </submittedName>
</protein>
<reference evidence="3" key="1">
    <citation type="submission" date="2021-03" db="EMBL/GenBank/DDBJ databases">
        <title>Comparative genomics and phylogenomic investigation of the class Geoglossomycetes provide insights into ecological specialization and systematics.</title>
        <authorList>
            <person name="Melie T."/>
            <person name="Pirro S."/>
            <person name="Miller A.N."/>
            <person name="Quandt A."/>
        </authorList>
    </citation>
    <scope>NUCLEOTIDE SEQUENCE</scope>
    <source>
        <strain evidence="3">CAQ_001_2017</strain>
    </source>
</reference>
<comment type="caution">
    <text evidence="3">The sequence shown here is derived from an EMBL/GenBank/DDBJ whole genome shotgun (WGS) entry which is preliminary data.</text>
</comment>